<name>A0A4C1SUX9_EUMVA</name>
<gene>
    <name evidence="1" type="ORF">EVAR_3239_1</name>
</gene>
<evidence type="ECO:0000313" key="2">
    <source>
        <dbReference type="Proteomes" id="UP000299102"/>
    </source>
</evidence>
<keyword evidence="2" id="KW-1185">Reference proteome</keyword>
<accession>A0A4C1SUX9</accession>
<comment type="caution">
    <text evidence="1">The sequence shown here is derived from an EMBL/GenBank/DDBJ whole genome shotgun (WGS) entry which is preliminary data.</text>
</comment>
<dbReference type="AlphaFoldDB" id="A0A4C1SUX9"/>
<sequence>MLVTKVITPPVKTRNPNGVASAMPDFRRSYSKPRAQLYINVSDFSAVRATRAAFEGGESSPYRRGSKIPLKFNTPPDKRSRDFVVRLWWHFSADTFSARRRSH</sequence>
<dbReference type="EMBL" id="BGZK01000020">
    <property type="protein sequence ID" value="GBP05972.1"/>
    <property type="molecule type" value="Genomic_DNA"/>
</dbReference>
<protein>
    <submittedName>
        <fullName evidence="1">Uncharacterized protein</fullName>
    </submittedName>
</protein>
<dbReference type="Proteomes" id="UP000299102">
    <property type="component" value="Unassembled WGS sequence"/>
</dbReference>
<organism evidence="1 2">
    <name type="scientific">Eumeta variegata</name>
    <name type="common">Bagworm moth</name>
    <name type="synonym">Eumeta japonica</name>
    <dbReference type="NCBI Taxonomy" id="151549"/>
    <lineage>
        <taxon>Eukaryota</taxon>
        <taxon>Metazoa</taxon>
        <taxon>Ecdysozoa</taxon>
        <taxon>Arthropoda</taxon>
        <taxon>Hexapoda</taxon>
        <taxon>Insecta</taxon>
        <taxon>Pterygota</taxon>
        <taxon>Neoptera</taxon>
        <taxon>Endopterygota</taxon>
        <taxon>Lepidoptera</taxon>
        <taxon>Glossata</taxon>
        <taxon>Ditrysia</taxon>
        <taxon>Tineoidea</taxon>
        <taxon>Psychidae</taxon>
        <taxon>Oiketicinae</taxon>
        <taxon>Eumeta</taxon>
    </lineage>
</organism>
<proteinExistence type="predicted"/>
<reference evidence="1 2" key="1">
    <citation type="journal article" date="2019" name="Commun. Biol.">
        <title>The bagworm genome reveals a unique fibroin gene that provides high tensile strength.</title>
        <authorList>
            <person name="Kono N."/>
            <person name="Nakamura H."/>
            <person name="Ohtoshi R."/>
            <person name="Tomita M."/>
            <person name="Numata K."/>
            <person name="Arakawa K."/>
        </authorList>
    </citation>
    <scope>NUCLEOTIDE SEQUENCE [LARGE SCALE GENOMIC DNA]</scope>
</reference>
<evidence type="ECO:0000313" key="1">
    <source>
        <dbReference type="EMBL" id="GBP05972.1"/>
    </source>
</evidence>